<feature type="coiled-coil region" evidence="8">
    <location>
        <begin position="940"/>
        <end position="1005"/>
    </location>
</feature>
<keyword evidence="7" id="KW-0966">Cell projection</keyword>
<evidence type="ECO:0000256" key="2">
    <source>
        <dbReference type="ARBA" id="ARBA00004300"/>
    </source>
</evidence>
<feature type="coiled-coil region" evidence="8">
    <location>
        <begin position="2258"/>
        <end position="2423"/>
    </location>
</feature>
<sequence>MPAAADWKLLMGLDPEDLGDDDEKICHLILMVKPRDLKADDSEKMIQLFRISRTLLRMKLDEIKCAYEVVDSAGVDQARIENELKAKVLKLEGELEMAQRVVGGGDTRFLRDEIHQLESHLERKEREVTQLEKEMGKERKVNEELAVRAEEAEEKNKKLKRENEQLQQDVEFYRKEVEQREPLQTKEESNEIQRRLTKANQQLYQCMEDLQHAEDMAANLKSENEHLQMNLEESVKEMEKMTDEYNKMKIAVQQTDSIMDQLRKERDHAKLQVRELSEQIQARGEEDDPVMAAVSAKVEEWKSVLSVKDMEILEYQQMIRDLREKLRAAQMDSDKSNIIALQQAVQERDNQIKMLSEQVEQYTTEMEKNALLVEELKKPLKKEKGHASVQQLRLEDLSSKLLVAERRALEAERAAQLAERDARDKDKELNDTLSRMRLYESGTDGLEAAITEIKDCKNQIRVRDREIEAMIKEINQLEIKINNLLDENEDLRERLGLNPKEELDLSEFQRSKVLKQRRYKAENQVLLKEIERLEEERLELKQRIRALVKDKGISVVSSSLLDDSVEEKPSRSLRERPVSGSTDEEIKRKNERLQKELSNKEKELELKRTESAQFKAKLNEMLNENKQLEQGMKEILQAIQDAQKKTPTATGVSIPSLERLVSALEMKYSEGKFDASLHLRTQVDQLTGRNEELRLELKAAREEAANTLYQLTKANEKVAHLESEVESMSKSTGTSIPYKTLALPEEMTPTSVEVINALNEYIVQLLQEIKNKEDSIEQLSSALEEYKRKFAVMRHQQGLLYKEHQSERESWQKEMDFFAELKSKLEEQREVDVVKIKEYNHWLEALEKDPNEIRQELGETARKMMVLRVNEKCLTRRYTTLLELEQHLRKENGKLKDDFRHMEAVVTERIGYLQRFKEMAAFKIAAFQKSLDGSVSTSELERANKQYTELTIKYRNLLQKDNHLVQKTNTLEHLERENVSLHERINSINKELEISKEKLHTLEQAWENFSTTGGVNSMDKAAKALANSEIVSVSRRITMLEMKELNERQRAEHAQKMYEHLRNSLKQVEERNFELETKFAELTKLNLEAQRIERELRDELADSVSKHISDADRKRITELEKTEAELRIEVSKLREVSDVAKMQVSALEARQQSREKEVESLRRQVLDYQAQSDEKALIAKLHQHIVALQLSETTAISRLEAANTRLQKLEAQKLRVEQQLDAQQQTLWHARQEGHQRARHLRHTIQALRRQFSGALPLAQQEKFSNTMLHLQEDRARAREEAQKAAEERRKAEGKAQELELKLKGLEELIATLKDAKGAQKVIEWHKKLEEVRLLEMRQSRELNTQREEIKYFKNIMAEQERTISGQEEELVQQNNLLEERQLIWDQREVQLERQLDSYEKQQNEILSTAQKFEEATGSLPDPNQPLAHQLDYALGKIKEHVRTILETKATCKILEEKLKEKEAALWTSEQNVLSRDKVINELRLRLPAAAEREKLLADLSKQDDSESQPALKVAHQTINNLQGRLDQKEEVLKKYQNMLAKARQEQEEIGKRHEEEVRALHQKLDVHMDTSLDRFKQTALELMKKPTITVPTNKHLVRLAEMEQTVAEQDNSLSSLTHKLRGVIAELDQQRQLAAAQAMEHAAETARLEERHAAQMKGLSQETEELRAQLVQMEKELHYLRTELEAQKEANVRSPSNTMKNLVERLKTQLALKEKQLKALSKALLELRGELTSQAEQQIIANAAQKEEALNVQQIVDNKTKELRACVRDLNEELQLAKDGVRAAKARENSLKEELENLNMDLQRSQKSHNKLQSEKETLEDQLNEQKKKVQRLSSGLQAQAESDGPTVEALQKKIRKLEQELDRKYISDPADKRSALKEDKSSKDEIVRWEEGKKWQARVEKVRNVLKEKEKEVDSLSKQLSTIKELYSRLEQEKLGLQRKLKGRGVTADQVVGARTLEADREIEELHKRNAELEQQIKAIKQQQALPRDAAMEDITIRNQYLEERIHSLESQQSKESSSRPSTSGRGSGTPSQREHEFQKENLRLSTENLELRFQLEQANKDLPRLKDQVSDLKEMCSVLKKEKAEVEKRLSHIRGSGRSGKTVPELEKTIALMKKVVEKVQRENESLKKTSEANVREQLAKLEQDHVKLKSEYEKLKGKQEEQLNARLESKTKGIEKIMMENERLRKDIKKEAEAVEKLRVAKASLEVTNEKLKAELEETNQSLLLAQSKESSLQGGDSKTWKSSVVTRLFENKMKGLESEIAKKSSSISELKVQLKEANEKQHATKITVSQLKEQVELLKNFPAELTTDKGLAREFQSVRLANKQLEREKAQLLRQIQRYDEQLGTSKVGPGFNELQDQIKAANTEKKKLQDEVRKLTQELKSFDPTFFEELEDLKFNYNEEVKKNIILEEQLKKLSDQFGVAIPVDVSIS</sequence>
<comment type="caution">
    <text evidence="11">The sequence shown here is derived from an EMBL/GenBank/DDBJ whole genome shotgun (WGS) entry which is preliminary data.</text>
</comment>
<feature type="coiled-coil region" evidence="8">
    <location>
        <begin position="1445"/>
        <end position="1472"/>
    </location>
</feature>
<keyword evidence="3" id="KW-0963">Cytoplasm</keyword>
<feature type="coiled-coil region" evidence="8">
    <location>
        <begin position="1051"/>
        <end position="1226"/>
    </location>
</feature>
<dbReference type="GO" id="GO:0035869">
    <property type="term" value="C:ciliary transition zone"/>
    <property type="evidence" value="ECO:0007669"/>
    <property type="project" value="TreeGrafter"/>
</dbReference>
<feature type="coiled-coil region" evidence="8">
    <location>
        <begin position="755"/>
        <end position="828"/>
    </location>
</feature>
<accession>A0AAN9C4G6</accession>
<keyword evidence="12" id="KW-1185">Reference proteome</keyword>
<name>A0AAN9C4G6_9TELE</name>
<evidence type="ECO:0000313" key="11">
    <source>
        <dbReference type="EMBL" id="KAK7121545.1"/>
    </source>
</evidence>
<evidence type="ECO:0000256" key="9">
    <source>
        <dbReference type="SAM" id="MobiDB-lite"/>
    </source>
</evidence>
<dbReference type="GO" id="GO:1905515">
    <property type="term" value="P:non-motile cilium assembly"/>
    <property type="evidence" value="ECO:0007669"/>
    <property type="project" value="TreeGrafter"/>
</dbReference>
<dbReference type="PANTHER" id="PTHR18879">
    <property type="entry name" value="CENTROSOMAL PROTEIN OF 290 KDA"/>
    <property type="match status" value="1"/>
</dbReference>
<dbReference type="GO" id="GO:1905349">
    <property type="term" value="P:ciliary transition zone assembly"/>
    <property type="evidence" value="ECO:0007669"/>
    <property type="project" value="TreeGrafter"/>
</dbReference>
<feature type="coiled-coil region" evidence="8">
    <location>
        <begin position="210"/>
        <end position="279"/>
    </location>
</feature>
<proteinExistence type="predicted"/>
<evidence type="ECO:0000256" key="1">
    <source>
        <dbReference type="ARBA" id="ARBA00004120"/>
    </source>
</evidence>
<feature type="coiled-coil region" evidence="8">
    <location>
        <begin position="683"/>
        <end position="731"/>
    </location>
</feature>
<organism evidence="11 12">
    <name type="scientific">Phoxinus phoxinus</name>
    <name type="common">Eurasian minnow</name>
    <dbReference type="NCBI Taxonomy" id="58324"/>
    <lineage>
        <taxon>Eukaryota</taxon>
        <taxon>Metazoa</taxon>
        <taxon>Chordata</taxon>
        <taxon>Craniata</taxon>
        <taxon>Vertebrata</taxon>
        <taxon>Euteleostomi</taxon>
        <taxon>Actinopterygii</taxon>
        <taxon>Neopterygii</taxon>
        <taxon>Teleostei</taxon>
        <taxon>Ostariophysi</taxon>
        <taxon>Cypriniformes</taxon>
        <taxon>Leuciscidae</taxon>
        <taxon>Phoxininae</taxon>
        <taxon>Phoxinus</taxon>
    </lineage>
</organism>
<evidence type="ECO:0000256" key="7">
    <source>
        <dbReference type="ARBA" id="ARBA00023273"/>
    </source>
</evidence>
<evidence type="ECO:0000256" key="8">
    <source>
        <dbReference type="SAM" id="Coils"/>
    </source>
</evidence>
<feature type="coiled-coil region" evidence="8">
    <location>
        <begin position="2051"/>
        <end position="2233"/>
    </location>
</feature>
<dbReference type="EMBL" id="JAYKXH010000025">
    <property type="protein sequence ID" value="KAK7121545.1"/>
    <property type="molecule type" value="Genomic_DNA"/>
</dbReference>
<feature type="coiled-coil region" evidence="8">
    <location>
        <begin position="394"/>
        <end position="428"/>
    </location>
</feature>
<evidence type="ECO:0000256" key="4">
    <source>
        <dbReference type="ARBA" id="ARBA00022794"/>
    </source>
</evidence>
<feature type="coiled-coil region" evidence="8">
    <location>
        <begin position="312"/>
        <end position="365"/>
    </location>
</feature>
<dbReference type="GO" id="GO:0097711">
    <property type="term" value="P:ciliary basal body-plasma membrane docking"/>
    <property type="evidence" value="ECO:0007669"/>
    <property type="project" value="TreeGrafter"/>
</dbReference>
<keyword evidence="6" id="KW-0206">Cytoskeleton</keyword>
<evidence type="ECO:0000313" key="12">
    <source>
        <dbReference type="Proteomes" id="UP001364617"/>
    </source>
</evidence>
<feature type="coiled-coil region" evidence="8">
    <location>
        <begin position="460"/>
        <end position="550"/>
    </location>
</feature>
<evidence type="ECO:0000256" key="6">
    <source>
        <dbReference type="ARBA" id="ARBA00023212"/>
    </source>
</evidence>
<keyword evidence="4" id="KW-0970">Cilium biogenesis/degradation</keyword>
<evidence type="ECO:0000256" key="5">
    <source>
        <dbReference type="ARBA" id="ARBA00023054"/>
    </source>
</evidence>
<comment type="subcellular location">
    <subcellularLocation>
        <location evidence="1">Cytoplasm</location>
        <location evidence="1">Cytoskeleton</location>
        <location evidence="1">Cilium basal body</location>
    </subcellularLocation>
    <subcellularLocation>
        <location evidence="2">Cytoplasm</location>
        <location evidence="2">Cytoskeleton</location>
        <location evidence="2">Microtubule organizing center</location>
        <location evidence="2">Centrosome</location>
    </subcellularLocation>
</comment>
<evidence type="ECO:0000259" key="10">
    <source>
        <dbReference type="Pfam" id="PF16574"/>
    </source>
</evidence>
<feature type="domain" description="Centrosomal protein of 290kDa coiled-coil region" evidence="10">
    <location>
        <begin position="1267"/>
        <end position="1394"/>
    </location>
</feature>
<feature type="coiled-coil region" evidence="8">
    <location>
        <begin position="1512"/>
        <end position="1564"/>
    </location>
</feature>
<protein>
    <recommendedName>
        <fullName evidence="10">Centrosomal protein of 290kDa coiled-coil region domain-containing protein</fullName>
    </recommendedName>
</protein>
<feature type="compositionally biased region" description="Basic and acidic residues" evidence="9">
    <location>
        <begin position="1813"/>
        <end position="1824"/>
    </location>
</feature>
<feature type="region of interest" description="Disordered" evidence="9">
    <location>
        <begin position="2010"/>
        <end position="2041"/>
    </location>
</feature>
<dbReference type="PANTHER" id="PTHR18879:SF20">
    <property type="entry name" value="CENTROSOMAL PROTEIN OF 290 KDA"/>
    <property type="match status" value="1"/>
</dbReference>
<feature type="compositionally biased region" description="Basic and acidic residues" evidence="9">
    <location>
        <begin position="566"/>
        <end position="577"/>
    </location>
</feature>
<feature type="region of interest" description="Disordered" evidence="9">
    <location>
        <begin position="1802"/>
        <end position="1824"/>
    </location>
</feature>
<feature type="coiled-coil region" evidence="8">
    <location>
        <begin position="1650"/>
        <end position="1738"/>
    </location>
</feature>
<evidence type="ECO:0000256" key="3">
    <source>
        <dbReference type="ARBA" id="ARBA00022490"/>
    </source>
</evidence>
<feature type="region of interest" description="Disordered" evidence="9">
    <location>
        <begin position="566"/>
        <end position="587"/>
    </location>
</feature>
<feature type="coiled-coil region" evidence="8">
    <location>
        <begin position="81"/>
        <end position="176"/>
    </location>
</feature>
<dbReference type="GO" id="GO:0043010">
    <property type="term" value="P:camera-type eye development"/>
    <property type="evidence" value="ECO:0007669"/>
    <property type="project" value="TreeGrafter"/>
</dbReference>
<dbReference type="InterPro" id="IPR026201">
    <property type="entry name" value="Cep290"/>
</dbReference>
<dbReference type="Pfam" id="PF16574">
    <property type="entry name" value="CEP209_CC5"/>
    <property type="match status" value="1"/>
</dbReference>
<keyword evidence="5 8" id="KW-0175">Coiled coil</keyword>
<gene>
    <name evidence="11" type="ORF">R3I93_022587</name>
</gene>
<feature type="coiled-coil region" evidence="8">
    <location>
        <begin position="1357"/>
        <end position="1416"/>
    </location>
</feature>
<dbReference type="InterPro" id="IPR032321">
    <property type="entry name" value="Cep209_CC5"/>
</dbReference>
<dbReference type="GO" id="GO:0034451">
    <property type="term" value="C:centriolar satellite"/>
    <property type="evidence" value="ECO:0007669"/>
    <property type="project" value="TreeGrafter"/>
</dbReference>
<feature type="compositionally biased region" description="Low complexity" evidence="9">
    <location>
        <begin position="2012"/>
        <end position="2034"/>
    </location>
</feature>
<dbReference type="Proteomes" id="UP001364617">
    <property type="component" value="Unassembled WGS sequence"/>
</dbReference>
<reference evidence="11 12" key="1">
    <citation type="submission" date="2024-02" db="EMBL/GenBank/DDBJ databases">
        <title>Chromosome-level genome assembly of the Eurasian Minnow (Phoxinus phoxinus).</title>
        <authorList>
            <person name="Oriowo T.O."/>
            <person name="Martin S."/>
            <person name="Stange M."/>
            <person name="Chrysostomakis Y."/>
            <person name="Brown T."/>
            <person name="Winkler S."/>
            <person name="Kukowka S."/>
            <person name="Myers E.W."/>
            <person name="Bohne A."/>
        </authorList>
    </citation>
    <scope>NUCLEOTIDE SEQUENCE [LARGE SCALE GENOMIC DNA]</scope>
    <source>
        <strain evidence="11">ZFMK-TIS-60720</strain>
        <tissue evidence="11">Whole Organism</tissue>
    </source>
</reference>
<dbReference type="GO" id="GO:0001822">
    <property type="term" value="P:kidney development"/>
    <property type="evidence" value="ECO:0007669"/>
    <property type="project" value="TreeGrafter"/>
</dbReference>
<feature type="coiled-coil region" evidence="8">
    <location>
        <begin position="1268"/>
        <end position="1316"/>
    </location>
</feature>